<organism evidence="5 6">
    <name type="scientific">Alkaliphilus flagellatus</name>
    <dbReference type="NCBI Taxonomy" id="2841507"/>
    <lineage>
        <taxon>Bacteria</taxon>
        <taxon>Bacillati</taxon>
        <taxon>Bacillota</taxon>
        <taxon>Clostridia</taxon>
        <taxon>Peptostreptococcales</taxon>
        <taxon>Natronincolaceae</taxon>
        <taxon>Alkaliphilus</taxon>
    </lineage>
</organism>
<protein>
    <submittedName>
        <fullName evidence="5">CRISPR-associated endoribonuclease Cas6</fullName>
    </submittedName>
</protein>
<proteinExistence type="inferred from homology"/>
<dbReference type="InterPro" id="IPR049435">
    <property type="entry name" value="Cas_Cas6_C"/>
</dbReference>
<dbReference type="Pfam" id="PF01881">
    <property type="entry name" value="Cas_Cas6_C"/>
    <property type="match status" value="1"/>
</dbReference>
<feature type="domain" description="CRISPR associated protein Cas6 C-terminal" evidence="4">
    <location>
        <begin position="115"/>
        <end position="226"/>
    </location>
</feature>
<evidence type="ECO:0000256" key="1">
    <source>
        <dbReference type="ARBA" id="ARBA00005937"/>
    </source>
</evidence>
<dbReference type="CDD" id="cd21140">
    <property type="entry name" value="Cas6_I-like"/>
    <property type="match status" value="1"/>
</dbReference>
<dbReference type="Proteomes" id="UP000779508">
    <property type="component" value="Unassembled WGS sequence"/>
</dbReference>
<comment type="similarity">
    <text evidence="1">Belongs to the CRISPR-associated protein Cas6/Cse3/CasE family.</text>
</comment>
<name>A0ABS6G731_9FIRM</name>
<dbReference type="PANTHER" id="PTHR36984">
    <property type="entry name" value="CRISPR-ASSOCIATED ENDORIBONUCLEASE CAS6 1"/>
    <property type="match status" value="1"/>
</dbReference>
<evidence type="ECO:0000256" key="3">
    <source>
        <dbReference type="ARBA" id="ARBA00023118"/>
    </source>
</evidence>
<gene>
    <name evidence="5" type="primary">cas6</name>
    <name evidence="5" type="ORF">KQI88_12505</name>
</gene>
<keyword evidence="6" id="KW-1185">Reference proteome</keyword>
<evidence type="ECO:0000256" key="2">
    <source>
        <dbReference type="ARBA" id="ARBA00022884"/>
    </source>
</evidence>
<evidence type="ECO:0000259" key="4">
    <source>
        <dbReference type="Pfam" id="PF01881"/>
    </source>
</evidence>
<reference evidence="5 6" key="1">
    <citation type="submission" date="2021-06" db="EMBL/GenBank/DDBJ databases">
        <authorList>
            <person name="Sun Q."/>
            <person name="Li D."/>
        </authorList>
    </citation>
    <scope>NUCLEOTIDE SEQUENCE [LARGE SCALE GENOMIC DNA]</scope>
    <source>
        <strain evidence="5 6">MSJ-5</strain>
    </source>
</reference>
<comment type="caution">
    <text evidence="5">The sequence shown here is derived from an EMBL/GenBank/DDBJ whole genome shotgun (WGS) entry which is preliminary data.</text>
</comment>
<dbReference type="NCBIfam" id="TIGR01877">
    <property type="entry name" value="cas_cas6"/>
    <property type="match status" value="1"/>
</dbReference>
<keyword evidence="3" id="KW-0051">Antiviral defense</keyword>
<keyword evidence="2" id="KW-0694">RNA-binding</keyword>
<dbReference type="InterPro" id="IPR010156">
    <property type="entry name" value="CRISPR-assoc_prot_Cas6"/>
</dbReference>
<sequence length="230" mass="27029">MKVYELKLKVFLLKNIDSKNALEKISELIDKSLSKNPELYEFHKKNQFKNYCFNSLYNLEQDGVYKEGSIYSVIIRTTDEKLSQSFKKNLVNEYTQYIKALTFENKIIPKKHIEKIYSITPLVVKTDNGYWRQELSLEAYEQRITANIIKKYNAYFNTKLDENFEIFNMIEFNNRKPIATPYKNVSLLGDKLTFYIADNETAQKLAYFVLGAGVGEMNSRGFGFINYRTI</sequence>
<dbReference type="EMBL" id="JAHLQK010000004">
    <property type="protein sequence ID" value="MBU5677235.1"/>
    <property type="molecule type" value="Genomic_DNA"/>
</dbReference>
<accession>A0ABS6G731</accession>
<dbReference type="RefSeq" id="WP_216417800.1">
    <property type="nucleotide sequence ID" value="NZ_JAHLQK010000004.1"/>
</dbReference>
<evidence type="ECO:0000313" key="5">
    <source>
        <dbReference type="EMBL" id="MBU5677235.1"/>
    </source>
</evidence>
<dbReference type="PANTHER" id="PTHR36984:SF1">
    <property type="entry name" value="CRISPR-ASSOCIATED ENDORIBONUCLEASE CAS6 1"/>
    <property type="match status" value="1"/>
</dbReference>
<evidence type="ECO:0000313" key="6">
    <source>
        <dbReference type="Proteomes" id="UP000779508"/>
    </source>
</evidence>